<evidence type="ECO:0000313" key="1">
    <source>
        <dbReference type="EMBL" id="EGH36017.1"/>
    </source>
</evidence>
<dbReference type="HOGENOM" id="CLU_3361603_0_0_6"/>
<protein>
    <submittedName>
        <fullName evidence="1">Amino acid adenylation</fullName>
    </submittedName>
</protein>
<sequence>GEDIPGDKRLVAYYTVQAAHNEPDIDSLRDWLQEQ</sequence>
<organism evidence="1 2">
    <name type="scientific">Pseudomonas syringae pv. japonica str. M301072</name>
    <dbReference type="NCBI Taxonomy" id="629262"/>
    <lineage>
        <taxon>Bacteria</taxon>
        <taxon>Pseudomonadati</taxon>
        <taxon>Pseudomonadota</taxon>
        <taxon>Gammaproteobacteria</taxon>
        <taxon>Pseudomonadales</taxon>
        <taxon>Pseudomonadaceae</taxon>
        <taxon>Pseudomonas</taxon>
        <taxon>Pseudomonas syringae</taxon>
    </lineage>
</organism>
<dbReference type="Proteomes" id="UP000004471">
    <property type="component" value="Unassembled WGS sequence"/>
</dbReference>
<feature type="non-terminal residue" evidence="1">
    <location>
        <position position="1"/>
    </location>
</feature>
<reference evidence="1 2" key="1">
    <citation type="journal article" date="2011" name="PLoS Pathog.">
        <title>Dynamic evolution of pathogenicity revealed by sequencing and comparative genomics of 19 Pseudomonas syringae isolates.</title>
        <authorList>
            <person name="Baltrus D.A."/>
            <person name="Nishimura M.T."/>
            <person name="Romanchuk A."/>
            <person name="Chang J.H."/>
            <person name="Mukhtar M.S."/>
            <person name="Cherkis K."/>
            <person name="Roach J."/>
            <person name="Grant S.R."/>
            <person name="Jones C.D."/>
            <person name="Dangl J.L."/>
        </authorList>
    </citation>
    <scope>NUCLEOTIDE SEQUENCE [LARGE SCALE GENOMIC DNA]</scope>
    <source>
        <strain evidence="2">M301072PT</strain>
    </source>
</reference>
<comment type="caution">
    <text evidence="1">The sequence shown here is derived from an EMBL/GenBank/DDBJ whole genome shotgun (WGS) entry which is preliminary data.</text>
</comment>
<name>F3G0M5_PSESX</name>
<evidence type="ECO:0000313" key="2">
    <source>
        <dbReference type="Proteomes" id="UP000004471"/>
    </source>
</evidence>
<gene>
    <name evidence="1" type="ORF">PSYJA_45971</name>
</gene>
<accession>F3G0M5</accession>
<proteinExistence type="predicted"/>
<dbReference type="AlphaFoldDB" id="F3G0M5"/>
<feature type="non-terminal residue" evidence="1">
    <location>
        <position position="35"/>
    </location>
</feature>
<dbReference type="EMBL" id="AEAH01004328">
    <property type="protein sequence ID" value="EGH36017.1"/>
    <property type="molecule type" value="Genomic_DNA"/>
</dbReference>